<protein>
    <submittedName>
        <fullName evidence="1">Outer membrane beta-barrel protein</fullName>
    </submittedName>
</protein>
<evidence type="ECO:0000313" key="2">
    <source>
        <dbReference type="Proteomes" id="UP001647509"/>
    </source>
</evidence>
<dbReference type="Proteomes" id="UP001647509">
    <property type="component" value="Unassembled WGS sequence"/>
</dbReference>
<comment type="caution">
    <text evidence="1">The sequence shown here is derived from an EMBL/GenBank/DDBJ whole genome shotgun (WGS) entry which is preliminary data.</text>
</comment>
<evidence type="ECO:0000313" key="1">
    <source>
        <dbReference type="EMBL" id="MBU2950229.1"/>
    </source>
</evidence>
<sequence>MKISKLYLLLPLVWINLITAQDYTDLKAPEKSNTTTSQFENNWSFTAGVNIVDDSGNSLNNLFKFKENQAHNWAFQTPITIGAEYYFKEQFSFYAKASFNSFKPGKSIDGTIVDSESNPDFFAFDLGAKYSFRKLIKSETFDFYMGYGFGYTSIEEYINKKNQQEIQPKSRITGNASLGLNIWFTKNMALNMDAAAKFTYTSDASHYLQYNLAVVYLLSKK</sequence>
<accession>A0ACC5U7E0</accession>
<reference evidence="1" key="1">
    <citation type="submission" date="2021-05" db="EMBL/GenBank/DDBJ databases">
        <title>Draft genomes of bacteria isolated from model marine particles.</title>
        <authorList>
            <person name="Datta M.S."/>
            <person name="Schwartzman J.A."/>
            <person name="Enke T.N."/>
            <person name="Saavedra J."/>
            <person name="Cermak N."/>
            <person name="Cordero O.X."/>
        </authorList>
    </citation>
    <scope>NUCLEOTIDE SEQUENCE</scope>
    <source>
        <strain evidence="1">I2M19</strain>
    </source>
</reference>
<keyword evidence="2" id="KW-1185">Reference proteome</keyword>
<name>A0ACC5U7E0_9FLAO</name>
<organism evidence="1 2">
    <name type="scientific">Pseudotamlana agarivorans</name>
    <dbReference type="NCBI Taxonomy" id="481183"/>
    <lineage>
        <taxon>Bacteria</taxon>
        <taxon>Pseudomonadati</taxon>
        <taxon>Bacteroidota</taxon>
        <taxon>Flavobacteriia</taxon>
        <taxon>Flavobacteriales</taxon>
        <taxon>Flavobacteriaceae</taxon>
        <taxon>Pseudotamlana</taxon>
    </lineage>
</organism>
<dbReference type="EMBL" id="JAHKPD010000011">
    <property type="protein sequence ID" value="MBU2950229.1"/>
    <property type="molecule type" value="Genomic_DNA"/>
</dbReference>
<proteinExistence type="predicted"/>
<gene>
    <name evidence="1" type="ORF">KO493_05940</name>
</gene>